<accession>A0ABR0JT98</accession>
<keyword evidence="5" id="KW-1185">Reference proteome</keyword>
<protein>
    <recommendedName>
        <fullName evidence="3">NAD(P)-binding domain-containing protein</fullName>
    </recommendedName>
</protein>
<dbReference type="Pfam" id="PF13460">
    <property type="entry name" value="NAD_binding_10"/>
    <property type="match status" value="1"/>
</dbReference>
<dbReference type="InterPro" id="IPR016040">
    <property type="entry name" value="NAD(P)-bd_dom"/>
</dbReference>
<keyword evidence="2" id="KW-0472">Membrane</keyword>
<proteinExistence type="inferred from homology"/>
<evidence type="ECO:0000313" key="5">
    <source>
        <dbReference type="Proteomes" id="UP001345013"/>
    </source>
</evidence>
<feature type="transmembrane region" description="Helical" evidence="2">
    <location>
        <begin position="12"/>
        <end position="33"/>
    </location>
</feature>
<dbReference type="InterPro" id="IPR036291">
    <property type="entry name" value="NAD(P)-bd_dom_sf"/>
</dbReference>
<organism evidence="4 5">
    <name type="scientific">Lithohypha guttulata</name>
    <dbReference type="NCBI Taxonomy" id="1690604"/>
    <lineage>
        <taxon>Eukaryota</taxon>
        <taxon>Fungi</taxon>
        <taxon>Dikarya</taxon>
        <taxon>Ascomycota</taxon>
        <taxon>Pezizomycotina</taxon>
        <taxon>Eurotiomycetes</taxon>
        <taxon>Chaetothyriomycetidae</taxon>
        <taxon>Chaetothyriales</taxon>
        <taxon>Trichomeriaceae</taxon>
        <taxon>Lithohypha</taxon>
    </lineage>
</organism>
<sequence length="269" mass="29353">MTARRQGESPQHILLLGASGVSGLAFVTEHLSIPATDPAKPFLTLYIRASSRSKFTSALPSATTTDIQASKIRIIEGELTDESAVRTAFSANGVFPKVTAVISVLGAYMSLYHFLTRTKPTPIADALKSIVVPTMRAMGVKRILVLSTPSFQVPGENKQMSWGWYLNGMLPVVVLPQGNAEMKGIAHAVMDNSLAKLEQREGLEATVFRVPLLTEGSRELEVRAFVLGGTGNTENKTLSRRSMVRWLLKELDEKEWIGKSPMLCNLVAQ</sequence>
<dbReference type="Gene3D" id="3.40.50.720">
    <property type="entry name" value="NAD(P)-binding Rossmann-like Domain"/>
    <property type="match status" value="1"/>
</dbReference>
<dbReference type="PANTHER" id="PTHR43355:SF2">
    <property type="entry name" value="FLAVIN REDUCTASE (NADPH)"/>
    <property type="match status" value="1"/>
</dbReference>
<evidence type="ECO:0000259" key="3">
    <source>
        <dbReference type="Pfam" id="PF13460"/>
    </source>
</evidence>
<dbReference type="Proteomes" id="UP001345013">
    <property type="component" value="Unassembled WGS sequence"/>
</dbReference>
<feature type="domain" description="NAD(P)-binding" evidence="3">
    <location>
        <begin position="64"/>
        <end position="253"/>
    </location>
</feature>
<name>A0ABR0JT98_9EURO</name>
<comment type="similarity">
    <text evidence="1">Belongs to the avfA family.</text>
</comment>
<dbReference type="InterPro" id="IPR051606">
    <property type="entry name" value="Polyketide_Oxido-like"/>
</dbReference>
<evidence type="ECO:0000313" key="4">
    <source>
        <dbReference type="EMBL" id="KAK5070692.1"/>
    </source>
</evidence>
<keyword evidence="2" id="KW-1133">Transmembrane helix</keyword>
<dbReference type="EMBL" id="JAVRRG010000384">
    <property type="protein sequence ID" value="KAK5070692.1"/>
    <property type="molecule type" value="Genomic_DNA"/>
</dbReference>
<evidence type="ECO:0000256" key="1">
    <source>
        <dbReference type="ARBA" id="ARBA00038376"/>
    </source>
</evidence>
<dbReference type="SUPFAM" id="SSF51735">
    <property type="entry name" value="NAD(P)-binding Rossmann-fold domains"/>
    <property type="match status" value="1"/>
</dbReference>
<comment type="caution">
    <text evidence="4">The sequence shown here is derived from an EMBL/GenBank/DDBJ whole genome shotgun (WGS) entry which is preliminary data.</text>
</comment>
<feature type="transmembrane region" description="Helical" evidence="2">
    <location>
        <begin position="94"/>
        <end position="115"/>
    </location>
</feature>
<reference evidence="4 5" key="1">
    <citation type="submission" date="2023-08" db="EMBL/GenBank/DDBJ databases">
        <title>Black Yeasts Isolated from many extreme environments.</title>
        <authorList>
            <person name="Coleine C."/>
            <person name="Stajich J.E."/>
            <person name="Selbmann L."/>
        </authorList>
    </citation>
    <scope>NUCLEOTIDE SEQUENCE [LARGE SCALE GENOMIC DNA]</scope>
    <source>
        <strain evidence="4 5">CCFEE 5885</strain>
    </source>
</reference>
<keyword evidence="2" id="KW-0812">Transmembrane</keyword>
<gene>
    <name evidence="4" type="ORF">LTR24_010614</name>
</gene>
<evidence type="ECO:0000256" key="2">
    <source>
        <dbReference type="SAM" id="Phobius"/>
    </source>
</evidence>
<dbReference type="PANTHER" id="PTHR43355">
    <property type="entry name" value="FLAVIN REDUCTASE (NADPH)"/>
    <property type="match status" value="1"/>
</dbReference>